<dbReference type="GO" id="GO:0046872">
    <property type="term" value="F:metal ion binding"/>
    <property type="evidence" value="ECO:0007669"/>
    <property type="project" value="UniProtKB-ARBA"/>
</dbReference>
<evidence type="ECO:0008006" key="2">
    <source>
        <dbReference type="Google" id="ProtNLM"/>
    </source>
</evidence>
<dbReference type="Pfam" id="PF05721">
    <property type="entry name" value="PhyH"/>
    <property type="match status" value="1"/>
</dbReference>
<dbReference type="InterPro" id="IPR008775">
    <property type="entry name" value="Phytyl_CoA_dOase-like"/>
</dbReference>
<dbReference type="SUPFAM" id="SSF51197">
    <property type="entry name" value="Clavaminate synthase-like"/>
    <property type="match status" value="1"/>
</dbReference>
<dbReference type="PANTHER" id="PTHR20883:SF48">
    <property type="entry name" value="ECTOINE DIOXYGENASE"/>
    <property type="match status" value="1"/>
</dbReference>
<dbReference type="AlphaFoldDB" id="A0A382KIC8"/>
<organism evidence="1">
    <name type="scientific">marine metagenome</name>
    <dbReference type="NCBI Taxonomy" id="408172"/>
    <lineage>
        <taxon>unclassified sequences</taxon>
        <taxon>metagenomes</taxon>
        <taxon>ecological metagenomes</taxon>
    </lineage>
</organism>
<gene>
    <name evidence="1" type="ORF">METZ01_LOCUS275966</name>
</gene>
<dbReference type="Gene3D" id="2.60.120.620">
    <property type="entry name" value="q2cbj1_9rhob like domain"/>
    <property type="match status" value="1"/>
</dbReference>
<proteinExistence type="predicted"/>
<dbReference type="GO" id="GO:0016491">
    <property type="term" value="F:oxidoreductase activity"/>
    <property type="evidence" value="ECO:0007669"/>
    <property type="project" value="UniProtKB-ARBA"/>
</dbReference>
<accession>A0A382KIC8</accession>
<sequence length="139" mass="16216">VQLTNAQLEEFERGGWLFLENLFSAEEVAVLMSDVPRIFALRREEVVREKDGETPRTAFAAQYYSEPFQRLSRHPRLIEPVRQILDGEVYIHQFKINAKAAFDGDVWQWHQDYGTWSRDDGMPEARALNIALFLEDVTT</sequence>
<feature type="non-terminal residue" evidence="1">
    <location>
        <position position="1"/>
    </location>
</feature>
<dbReference type="PANTHER" id="PTHR20883">
    <property type="entry name" value="PHYTANOYL-COA DIOXYGENASE DOMAIN CONTAINING 1"/>
    <property type="match status" value="1"/>
</dbReference>
<dbReference type="EMBL" id="UINC01080301">
    <property type="protein sequence ID" value="SVC23112.1"/>
    <property type="molecule type" value="Genomic_DNA"/>
</dbReference>
<name>A0A382KIC8_9ZZZZ</name>
<protein>
    <recommendedName>
        <fullName evidence="2">Proline hydroxylase</fullName>
    </recommendedName>
</protein>
<reference evidence="1" key="1">
    <citation type="submission" date="2018-05" db="EMBL/GenBank/DDBJ databases">
        <authorList>
            <person name="Lanie J.A."/>
            <person name="Ng W.-L."/>
            <person name="Kazmierczak K.M."/>
            <person name="Andrzejewski T.M."/>
            <person name="Davidsen T.M."/>
            <person name="Wayne K.J."/>
            <person name="Tettelin H."/>
            <person name="Glass J.I."/>
            <person name="Rusch D."/>
            <person name="Podicherti R."/>
            <person name="Tsui H.-C.T."/>
            <person name="Winkler M.E."/>
        </authorList>
    </citation>
    <scope>NUCLEOTIDE SEQUENCE</scope>
</reference>
<feature type="non-terminal residue" evidence="1">
    <location>
        <position position="139"/>
    </location>
</feature>
<evidence type="ECO:0000313" key="1">
    <source>
        <dbReference type="EMBL" id="SVC23112.1"/>
    </source>
</evidence>